<evidence type="ECO:0000313" key="2">
    <source>
        <dbReference type="Proteomes" id="UP000070491"/>
    </source>
</evidence>
<name>A0A133VIG6_9EURY</name>
<dbReference type="EMBL" id="LHYG01000010">
    <property type="protein sequence ID" value="KXB06226.1"/>
    <property type="molecule type" value="Genomic_DNA"/>
</dbReference>
<dbReference type="AlphaFoldDB" id="A0A133VIG6"/>
<comment type="caution">
    <text evidence="1">The sequence shown here is derived from an EMBL/GenBank/DDBJ whole genome shotgun (WGS) entry which is preliminary data.</text>
</comment>
<dbReference type="Proteomes" id="UP000070491">
    <property type="component" value="Unassembled WGS sequence"/>
</dbReference>
<protein>
    <submittedName>
        <fullName evidence="1">Uncharacterized protein</fullName>
    </submittedName>
</protein>
<sequence length="91" mass="10822">MKKVLLLWDIKSKGSPATLFYRELRGYDYKTKSGKRHSEGILDELPEEVWDFVSRSALLVNKKHAEKVEKVFKKYDSCLKWKKFVVKEEKL</sequence>
<proteinExistence type="predicted"/>
<accession>A0A133VIG6</accession>
<reference evidence="1 2" key="1">
    <citation type="journal article" date="2016" name="Sci. Rep.">
        <title>Metabolic traits of an uncultured archaeal lineage -MSBL1- from brine pools of the Red Sea.</title>
        <authorList>
            <person name="Mwirichia R."/>
            <person name="Alam I."/>
            <person name="Rashid M."/>
            <person name="Vinu M."/>
            <person name="Ba-Alawi W."/>
            <person name="Anthony Kamau A."/>
            <person name="Kamanda Ngugi D."/>
            <person name="Goker M."/>
            <person name="Klenk H.P."/>
            <person name="Bajic V."/>
            <person name="Stingl U."/>
        </authorList>
    </citation>
    <scope>NUCLEOTIDE SEQUENCE [LARGE SCALE GENOMIC DNA]</scope>
    <source>
        <strain evidence="1">SCGC-AAA382F02</strain>
    </source>
</reference>
<organism evidence="1 2">
    <name type="scientific">candidate division MSBL1 archaeon SCGC-AAA382F02</name>
    <dbReference type="NCBI Taxonomy" id="1698282"/>
    <lineage>
        <taxon>Archaea</taxon>
        <taxon>Methanobacteriati</taxon>
        <taxon>Methanobacteriota</taxon>
        <taxon>candidate division MSBL1</taxon>
    </lineage>
</organism>
<evidence type="ECO:0000313" key="1">
    <source>
        <dbReference type="EMBL" id="KXB06226.1"/>
    </source>
</evidence>
<gene>
    <name evidence="1" type="ORF">AKJ53_01020</name>
</gene>
<keyword evidence="2" id="KW-1185">Reference proteome</keyword>